<evidence type="ECO:0000313" key="4">
    <source>
        <dbReference type="Proteomes" id="UP000192251"/>
    </source>
</evidence>
<name>A0ABC8BWL6_9ACTN</name>
<evidence type="ECO:0000259" key="2">
    <source>
        <dbReference type="PROSITE" id="PS50801"/>
    </source>
</evidence>
<sequence>MIFVRRRGLPGVEAETEAEIQPETANVNEDENGDGDEEAGSPVVLTVTVTVTLTGRVGRAAVPGLCAELERRLADRPGAAPVECDVGGVDRADLALVEAVARLALVARRAGRRLRLRGVAPELRALLDLVGLEDVVGLAGEVPEVAEEVESPEGPERRVPGPY</sequence>
<organism evidence="3 4">
    <name type="scientific">Kitasatospora albolonga</name>
    <dbReference type="NCBI Taxonomy" id="68173"/>
    <lineage>
        <taxon>Bacteria</taxon>
        <taxon>Bacillati</taxon>
        <taxon>Actinomycetota</taxon>
        <taxon>Actinomycetes</taxon>
        <taxon>Kitasatosporales</taxon>
        <taxon>Streptomycetaceae</taxon>
        <taxon>Kitasatospora</taxon>
    </lineage>
</organism>
<gene>
    <name evidence="3" type="ORF">B7C62_23060</name>
</gene>
<feature type="region of interest" description="Disordered" evidence="1">
    <location>
        <begin position="1"/>
        <end position="40"/>
    </location>
</feature>
<proteinExistence type="predicted"/>
<keyword evidence="4" id="KW-1185">Reference proteome</keyword>
<protein>
    <recommendedName>
        <fullName evidence="2">STAS domain-containing protein</fullName>
    </recommendedName>
</protein>
<dbReference type="AlphaFoldDB" id="A0ABC8BWL6"/>
<dbReference type="InterPro" id="IPR002645">
    <property type="entry name" value="STAS_dom"/>
</dbReference>
<evidence type="ECO:0000313" key="3">
    <source>
        <dbReference type="EMBL" id="ARF74791.1"/>
    </source>
</evidence>
<dbReference type="KEGG" id="kab:B7C62_23060"/>
<dbReference type="EMBL" id="CP020563">
    <property type="protein sequence ID" value="ARF74791.1"/>
    <property type="molecule type" value="Genomic_DNA"/>
</dbReference>
<feature type="domain" description="STAS" evidence="2">
    <location>
        <begin position="49"/>
        <end position="152"/>
    </location>
</feature>
<feature type="compositionally biased region" description="Acidic residues" evidence="1">
    <location>
        <begin position="28"/>
        <end position="39"/>
    </location>
</feature>
<dbReference type="PROSITE" id="PS50801">
    <property type="entry name" value="STAS"/>
    <property type="match status" value="1"/>
</dbReference>
<accession>A0ABC8BWL6</accession>
<reference evidence="3 4" key="1">
    <citation type="submission" date="2017-04" db="EMBL/GenBank/DDBJ databases">
        <title>The complete genome sequence of Streptomyces albolongus YIM 101047, the producer of novel bafilomycins and novel odoriferous sesquiterpenoids.</title>
        <authorList>
            <person name="Yin M."/>
            <person name="Jiang Y."/>
        </authorList>
    </citation>
    <scope>NUCLEOTIDE SEQUENCE [LARGE SCALE GENOMIC DNA]</scope>
    <source>
        <strain evidence="3 4">YIM 101047</strain>
    </source>
</reference>
<dbReference type="Proteomes" id="UP000192251">
    <property type="component" value="Chromosome"/>
</dbReference>
<dbReference type="InterPro" id="IPR058548">
    <property type="entry name" value="MlaB-like_STAS"/>
</dbReference>
<dbReference type="SUPFAM" id="SSF52091">
    <property type="entry name" value="SpoIIaa-like"/>
    <property type="match status" value="1"/>
</dbReference>
<evidence type="ECO:0000256" key="1">
    <source>
        <dbReference type="SAM" id="MobiDB-lite"/>
    </source>
</evidence>
<dbReference type="Gene3D" id="3.30.750.24">
    <property type="entry name" value="STAS domain"/>
    <property type="match status" value="1"/>
</dbReference>
<dbReference type="InterPro" id="IPR036513">
    <property type="entry name" value="STAS_dom_sf"/>
</dbReference>
<dbReference type="Pfam" id="PF13466">
    <property type="entry name" value="STAS_2"/>
    <property type="match status" value="1"/>
</dbReference>